<dbReference type="InterPro" id="IPR051531">
    <property type="entry name" value="N-acetyltransferase"/>
</dbReference>
<protein>
    <submittedName>
        <fullName evidence="1">GNAT family N-acetyltransferase</fullName>
    </submittedName>
</protein>
<dbReference type="InterPro" id="IPR016181">
    <property type="entry name" value="Acyl_CoA_acyltransferase"/>
</dbReference>
<gene>
    <name evidence="1" type="ORF">FNA67_19700</name>
</gene>
<dbReference type="AlphaFoldDB" id="A0A5B9DUX2"/>
<dbReference type="GO" id="GO:0016747">
    <property type="term" value="F:acyltransferase activity, transferring groups other than amino-acyl groups"/>
    <property type="evidence" value="ECO:0007669"/>
    <property type="project" value="InterPro"/>
</dbReference>
<dbReference type="OrthoDB" id="9804153at2"/>
<dbReference type="Gene3D" id="3.40.630.30">
    <property type="match status" value="1"/>
</dbReference>
<accession>A0A5B9DUX2</accession>
<name>A0A5B9DUX2_9HYPH</name>
<dbReference type="SUPFAM" id="SSF55729">
    <property type="entry name" value="Acyl-CoA N-acyltransferases (Nat)"/>
    <property type="match status" value="1"/>
</dbReference>
<dbReference type="EMBL" id="CP041690">
    <property type="protein sequence ID" value="QEE22248.1"/>
    <property type="molecule type" value="Genomic_DNA"/>
</dbReference>
<keyword evidence="1" id="KW-0808">Transferase</keyword>
<keyword evidence="2" id="KW-1185">Reference proteome</keyword>
<dbReference type="Pfam" id="PF13302">
    <property type="entry name" value="Acetyltransf_3"/>
    <property type="match status" value="1"/>
</dbReference>
<sequence>MSEVLKTERLVLRPQAARDADAIVAGLSNFEVAKWLPLVPYPYTPAGAAEWLAQLPDAPHAGKAIFTIELPGTGMIGTVSIAAELGYWLAQPHWGRGYMTEAAQALLRWYFAQPECADEVLSSADADNAGSRSVQRKLGFVETIRETRFSKSLNAQYEWVGTALTRAAFEERFR</sequence>
<dbReference type="Proteomes" id="UP000321062">
    <property type="component" value="Chromosome"/>
</dbReference>
<dbReference type="InterPro" id="IPR000182">
    <property type="entry name" value="GNAT_dom"/>
</dbReference>
<evidence type="ECO:0000313" key="2">
    <source>
        <dbReference type="Proteomes" id="UP000321062"/>
    </source>
</evidence>
<dbReference type="PROSITE" id="PS51186">
    <property type="entry name" value="GNAT"/>
    <property type="match status" value="1"/>
</dbReference>
<reference evidence="1 2" key="1">
    <citation type="journal article" date="2015" name="Int. J. Syst. Evol. Microbiol.">
        <title>Youhaiella tibetensis gen. nov., sp. nov., isolated from subsurface sediment.</title>
        <authorList>
            <person name="Wang Y.X."/>
            <person name="Huang F.Q."/>
            <person name="Nogi Y."/>
            <person name="Pang S.J."/>
            <person name="Wang P.K."/>
            <person name="Lv J."/>
        </authorList>
    </citation>
    <scope>NUCLEOTIDE SEQUENCE [LARGE SCALE GENOMIC DNA]</scope>
    <source>
        <strain evidence="2">fig4</strain>
    </source>
</reference>
<evidence type="ECO:0000313" key="1">
    <source>
        <dbReference type="EMBL" id="QEE22248.1"/>
    </source>
</evidence>
<dbReference type="PANTHER" id="PTHR43792">
    <property type="entry name" value="GNAT FAMILY, PUTATIVE (AFU_ORTHOLOGUE AFUA_3G00765)-RELATED-RELATED"/>
    <property type="match status" value="1"/>
</dbReference>
<dbReference type="RefSeq" id="WP_147657795.1">
    <property type="nucleotide sequence ID" value="NZ_BMFM01000001.1"/>
</dbReference>
<organism evidence="1 2">
    <name type="scientific">Paradevosia tibetensis</name>
    <dbReference type="NCBI Taxonomy" id="1447062"/>
    <lineage>
        <taxon>Bacteria</taxon>
        <taxon>Pseudomonadati</taxon>
        <taxon>Pseudomonadota</taxon>
        <taxon>Alphaproteobacteria</taxon>
        <taxon>Hyphomicrobiales</taxon>
        <taxon>Devosiaceae</taxon>
        <taxon>Paradevosia</taxon>
    </lineage>
</organism>
<dbReference type="KEGG" id="yti:FNA67_19700"/>
<proteinExistence type="predicted"/>